<dbReference type="InterPro" id="IPR029063">
    <property type="entry name" value="SAM-dependent_MTases_sf"/>
</dbReference>
<dbReference type="OrthoDB" id="9793723at2"/>
<dbReference type="PANTHER" id="PTHR13090:SF1">
    <property type="entry name" value="ARGININE-HYDROXYLASE NDUFAF5, MITOCHONDRIAL"/>
    <property type="match status" value="1"/>
</dbReference>
<dbReference type="Gene3D" id="3.40.50.150">
    <property type="entry name" value="Vaccinia Virus protein VP39"/>
    <property type="match status" value="1"/>
</dbReference>
<evidence type="ECO:0000256" key="1">
    <source>
        <dbReference type="ARBA" id="ARBA00022603"/>
    </source>
</evidence>
<dbReference type="AlphaFoldDB" id="A0A212Q2Q4"/>
<dbReference type="GO" id="GO:0008168">
    <property type="term" value="F:methyltransferase activity"/>
    <property type="evidence" value="ECO:0007669"/>
    <property type="project" value="UniProtKB-KW"/>
</dbReference>
<protein>
    <submittedName>
        <fullName evidence="3">Methyltransferase domain-containing protein</fullName>
    </submittedName>
</protein>
<dbReference type="EMBL" id="FYEH01000001">
    <property type="protein sequence ID" value="SNB53489.1"/>
    <property type="molecule type" value="Genomic_DNA"/>
</dbReference>
<dbReference type="InterPro" id="IPR050602">
    <property type="entry name" value="Malonyl-ACP_OMT"/>
</dbReference>
<dbReference type="RefSeq" id="WP_088559672.1">
    <property type="nucleotide sequence ID" value="NZ_FYEH01000001.1"/>
</dbReference>
<gene>
    <name evidence="3" type="ORF">SAMN07250955_101366</name>
</gene>
<dbReference type="SUPFAM" id="SSF53335">
    <property type="entry name" value="S-adenosyl-L-methionine-dependent methyltransferases"/>
    <property type="match status" value="1"/>
</dbReference>
<organism evidence="3 4">
    <name type="scientific">Arboricoccus pini</name>
    <dbReference type="NCBI Taxonomy" id="1963835"/>
    <lineage>
        <taxon>Bacteria</taxon>
        <taxon>Pseudomonadati</taxon>
        <taxon>Pseudomonadota</taxon>
        <taxon>Alphaproteobacteria</taxon>
        <taxon>Geminicoccales</taxon>
        <taxon>Geminicoccaceae</taxon>
        <taxon>Arboricoccus</taxon>
    </lineage>
</organism>
<name>A0A212Q2Q4_9PROT</name>
<dbReference type="Proteomes" id="UP000197065">
    <property type="component" value="Unassembled WGS sequence"/>
</dbReference>
<proteinExistence type="predicted"/>
<dbReference type="PANTHER" id="PTHR13090">
    <property type="entry name" value="ARGININE-HYDROXYLASE NDUFAF5, MITOCHONDRIAL"/>
    <property type="match status" value="1"/>
</dbReference>
<reference evidence="3 4" key="1">
    <citation type="submission" date="2017-06" db="EMBL/GenBank/DDBJ databases">
        <authorList>
            <person name="Kim H.J."/>
            <person name="Triplett B.A."/>
        </authorList>
    </citation>
    <scope>NUCLEOTIDE SEQUENCE [LARGE SCALE GENOMIC DNA]</scope>
    <source>
        <strain evidence="3 4">B29T1</strain>
    </source>
</reference>
<keyword evidence="2 3" id="KW-0808">Transferase</keyword>
<evidence type="ECO:0000313" key="4">
    <source>
        <dbReference type="Proteomes" id="UP000197065"/>
    </source>
</evidence>
<accession>A0A212Q2Q4</accession>
<dbReference type="GO" id="GO:0032259">
    <property type="term" value="P:methylation"/>
    <property type="evidence" value="ECO:0007669"/>
    <property type="project" value="UniProtKB-KW"/>
</dbReference>
<evidence type="ECO:0000256" key="2">
    <source>
        <dbReference type="ARBA" id="ARBA00022679"/>
    </source>
</evidence>
<keyword evidence="1 3" id="KW-0489">Methyltransferase</keyword>
<sequence>MRRSRLEAPAATDFLRPELAARLAERFADIARPTERVLELGSTHGILRHALAAIGRLPPVLIESDLTSATLEKQGCCLVLDEERLPFKPASFDAVLSVMALHKLNDLPGALSQIRLCLRPGGFFLAALPGGDTLHELRFALAQAELASSGGAAARVHPSIDVRDMGALMQRAGFALPMADLDRIDVTYPDVLALIRDLRAMAETSLLVQAKDQPPLNRALLQATQSAYVANFGLATGRLPASFDILFVIGWQPD</sequence>
<dbReference type="Pfam" id="PF13489">
    <property type="entry name" value="Methyltransf_23"/>
    <property type="match status" value="1"/>
</dbReference>
<evidence type="ECO:0000313" key="3">
    <source>
        <dbReference type="EMBL" id="SNB53489.1"/>
    </source>
</evidence>
<keyword evidence="4" id="KW-1185">Reference proteome</keyword>
<dbReference type="CDD" id="cd02440">
    <property type="entry name" value="AdoMet_MTases"/>
    <property type="match status" value="1"/>
</dbReference>